<evidence type="ECO:0000313" key="6">
    <source>
        <dbReference type="EMBL" id="KAG8372846.1"/>
    </source>
</evidence>
<evidence type="ECO:0000256" key="3">
    <source>
        <dbReference type="ARBA" id="ARBA00038471"/>
    </source>
</evidence>
<dbReference type="Proteomes" id="UP000826271">
    <property type="component" value="Unassembled WGS sequence"/>
</dbReference>
<dbReference type="AlphaFoldDB" id="A0AAV6WQH1"/>
<dbReference type="PANTHER" id="PTHR35357">
    <property type="entry name" value="OS02G0537100 PROTEIN"/>
    <property type="match status" value="1"/>
</dbReference>
<keyword evidence="8" id="KW-1185">Reference proteome</keyword>
<dbReference type="CDD" id="cd15796">
    <property type="entry name" value="CIF_like"/>
    <property type="match status" value="1"/>
</dbReference>
<evidence type="ECO:0000256" key="4">
    <source>
        <dbReference type="SAM" id="SignalP"/>
    </source>
</evidence>
<accession>A0AAV6WQH1</accession>
<dbReference type="Gene3D" id="1.20.140.40">
    <property type="entry name" value="Invertase/pectin methylesterase inhibitor family protein"/>
    <property type="match status" value="1"/>
</dbReference>
<sequence length="172" mass="18669">MKNLVTLIMLIMILHANATSHQKDQALIENTCKNTPNYNLCISVLRRSPGSATADVRGLSLIMVGAVKDKTKQAISAVNNVIKNRRHPDLSEGLQKCIEVYKTVVKYDVAEAVEALTKGDPKFAENGMADAALEADTCERSTGGLDKSPLTAVNRAVFDYANVGRAIIRNLL</sequence>
<dbReference type="SMART" id="SM00856">
    <property type="entry name" value="PMEI"/>
    <property type="match status" value="1"/>
</dbReference>
<proteinExistence type="inferred from homology"/>
<evidence type="ECO:0000256" key="1">
    <source>
        <dbReference type="ARBA" id="ARBA00022729"/>
    </source>
</evidence>
<dbReference type="InterPro" id="IPR006501">
    <property type="entry name" value="Pectinesterase_inhib_dom"/>
</dbReference>
<dbReference type="Pfam" id="PF04043">
    <property type="entry name" value="PMEI"/>
    <property type="match status" value="1"/>
</dbReference>
<evidence type="ECO:0000313" key="8">
    <source>
        <dbReference type="Proteomes" id="UP000826271"/>
    </source>
</evidence>
<dbReference type="FunFam" id="1.20.140.40:FF:000009">
    <property type="entry name" value="Invertase/pectin methylesterase inhibitor family protein"/>
    <property type="match status" value="1"/>
</dbReference>
<dbReference type="GO" id="GO:0004857">
    <property type="term" value="F:enzyme inhibitor activity"/>
    <property type="evidence" value="ECO:0007669"/>
    <property type="project" value="InterPro"/>
</dbReference>
<dbReference type="InterPro" id="IPR034087">
    <property type="entry name" value="C/VIF1"/>
</dbReference>
<gene>
    <name evidence="6" type="ORF">BUALT_Bualt12G0109400</name>
    <name evidence="7" type="ORF">BUALT_Bualt12G0109600</name>
</gene>
<reference evidence="6" key="1">
    <citation type="submission" date="2019-10" db="EMBL/GenBank/DDBJ databases">
        <authorList>
            <person name="Zhang R."/>
            <person name="Pan Y."/>
            <person name="Wang J."/>
            <person name="Ma R."/>
            <person name="Yu S."/>
        </authorList>
    </citation>
    <scope>NUCLEOTIDE SEQUENCE</scope>
    <source>
        <strain evidence="6">LA-IB0</strain>
        <tissue evidence="6">Leaf</tissue>
    </source>
</reference>
<feature type="signal peptide" evidence="4">
    <location>
        <begin position="1"/>
        <end position="18"/>
    </location>
</feature>
<keyword evidence="2" id="KW-1015">Disulfide bond</keyword>
<dbReference type="EMBL" id="WHWC01000012">
    <property type="protein sequence ID" value="KAG8372848.1"/>
    <property type="molecule type" value="Genomic_DNA"/>
</dbReference>
<evidence type="ECO:0000259" key="5">
    <source>
        <dbReference type="SMART" id="SM00856"/>
    </source>
</evidence>
<keyword evidence="1 4" id="KW-0732">Signal</keyword>
<name>A0AAV6WQH1_9LAMI</name>
<organism evidence="6 8">
    <name type="scientific">Buddleja alternifolia</name>
    <dbReference type="NCBI Taxonomy" id="168488"/>
    <lineage>
        <taxon>Eukaryota</taxon>
        <taxon>Viridiplantae</taxon>
        <taxon>Streptophyta</taxon>
        <taxon>Embryophyta</taxon>
        <taxon>Tracheophyta</taxon>
        <taxon>Spermatophyta</taxon>
        <taxon>Magnoliopsida</taxon>
        <taxon>eudicotyledons</taxon>
        <taxon>Gunneridae</taxon>
        <taxon>Pentapetalae</taxon>
        <taxon>asterids</taxon>
        <taxon>lamiids</taxon>
        <taxon>Lamiales</taxon>
        <taxon>Scrophulariaceae</taxon>
        <taxon>Buddlejeae</taxon>
        <taxon>Buddleja</taxon>
    </lineage>
</organism>
<feature type="domain" description="Pectinesterase inhibitor" evidence="5">
    <location>
        <begin position="23"/>
        <end position="167"/>
    </location>
</feature>
<dbReference type="EMBL" id="WHWC01000012">
    <property type="protein sequence ID" value="KAG8372846.1"/>
    <property type="molecule type" value="Genomic_DNA"/>
</dbReference>
<dbReference type="NCBIfam" id="TIGR01614">
    <property type="entry name" value="PME_inhib"/>
    <property type="match status" value="1"/>
</dbReference>
<protein>
    <recommendedName>
        <fullName evidence="5">Pectinesterase inhibitor domain-containing protein</fullName>
    </recommendedName>
</protein>
<dbReference type="InterPro" id="IPR035513">
    <property type="entry name" value="Invertase/methylesterase_inhib"/>
</dbReference>
<dbReference type="SUPFAM" id="SSF101148">
    <property type="entry name" value="Plant invertase/pectin methylesterase inhibitor"/>
    <property type="match status" value="1"/>
</dbReference>
<evidence type="ECO:0000256" key="2">
    <source>
        <dbReference type="ARBA" id="ARBA00023157"/>
    </source>
</evidence>
<feature type="chain" id="PRO_5044715371" description="Pectinesterase inhibitor domain-containing protein" evidence="4">
    <location>
        <begin position="19"/>
        <end position="172"/>
    </location>
</feature>
<comment type="caution">
    <text evidence="6">The sequence shown here is derived from an EMBL/GenBank/DDBJ whole genome shotgun (WGS) entry which is preliminary data.</text>
</comment>
<comment type="similarity">
    <text evidence="3">Belongs to the PMEI family.</text>
</comment>
<evidence type="ECO:0000313" key="7">
    <source>
        <dbReference type="EMBL" id="KAG8372848.1"/>
    </source>
</evidence>
<dbReference type="PANTHER" id="PTHR35357:SF8">
    <property type="entry name" value="OS01G0111000 PROTEIN"/>
    <property type="match status" value="1"/>
</dbReference>